<sequence>MKEKLKPYILLAPIFLILFSVFSIGIIVCMIQSLGCFPLIGLNEITLDYYKEILRDTTFIKSFLFSLSTCAISSIISVVGGVMIAYMLIRDNKYSKFRKSLIRLPIIIPHIVVVLLIFMVFCQSGVIARILYNIGFINDTNDFSILTMDKNGIGVILVYIYKGIPFIAFMTFSILKNFSDNLESVAMNLGASKSQAFFNILLPLSMPTIISSFIIIFAFSFGSFEVPYLIGPTTPRALPVEAYIRYSSSDLTQRPYAMAINVILTTFSFVLLIIYNKLLKKIYKYKL</sequence>
<dbReference type="PANTHER" id="PTHR43759:SF1">
    <property type="entry name" value="GLUCOSE IMPORT SYSTEM PERMEASE PROTEIN GLCT"/>
    <property type="match status" value="1"/>
</dbReference>
<dbReference type="InterPro" id="IPR000515">
    <property type="entry name" value="MetI-like"/>
</dbReference>
<evidence type="ECO:0000256" key="5">
    <source>
        <dbReference type="RuleBase" id="RU363032"/>
    </source>
</evidence>
<comment type="caution">
    <text evidence="7">The sequence shown here is derived from an EMBL/GenBank/DDBJ whole genome shotgun (WGS) entry which is preliminary data.</text>
</comment>
<dbReference type="Pfam" id="PF00528">
    <property type="entry name" value="BPD_transp_1"/>
    <property type="match status" value="1"/>
</dbReference>
<keyword evidence="4 5" id="KW-0472">Membrane</keyword>
<feature type="transmembrane region" description="Helical" evidence="5">
    <location>
        <begin position="62"/>
        <end position="89"/>
    </location>
</feature>
<name>A0ABT7EDL6_9FIRM</name>
<evidence type="ECO:0000313" key="7">
    <source>
        <dbReference type="EMBL" id="MDK2564036.1"/>
    </source>
</evidence>
<dbReference type="PROSITE" id="PS50928">
    <property type="entry name" value="ABC_TM1"/>
    <property type="match status" value="1"/>
</dbReference>
<dbReference type="Proteomes" id="UP001301012">
    <property type="component" value="Unassembled WGS sequence"/>
</dbReference>
<feature type="domain" description="ABC transmembrane type-1" evidence="6">
    <location>
        <begin position="63"/>
        <end position="275"/>
    </location>
</feature>
<feature type="transmembrane region" description="Helical" evidence="5">
    <location>
        <begin position="9"/>
        <end position="42"/>
    </location>
</feature>
<keyword evidence="8" id="KW-1185">Reference proteome</keyword>
<dbReference type="EMBL" id="JASKYM010000005">
    <property type="protein sequence ID" value="MDK2564036.1"/>
    <property type="molecule type" value="Genomic_DNA"/>
</dbReference>
<comment type="subcellular location">
    <subcellularLocation>
        <location evidence="5">Cell membrane</location>
        <topology evidence="5">Multi-pass membrane protein</topology>
    </subcellularLocation>
    <subcellularLocation>
        <location evidence="1">Membrane</location>
        <topology evidence="1">Multi-pass membrane protein</topology>
    </subcellularLocation>
</comment>
<dbReference type="SUPFAM" id="SSF161098">
    <property type="entry name" value="MetI-like"/>
    <property type="match status" value="1"/>
</dbReference>
<feature type="transmembrane region" description="Helical" evidence="5">
    <location>
        <begin position="196"/>
        <end position="219"/>
    </location>
</feature>
<protein>
    <submittedName>
        <fullName evidence="7">ABC transporter permease subunit</fullName>
    </submittedName>
</protein>
<evidence type="ECO:0000256" key="1">
    <source>
        <dbReference type="ARBA" id="ARBA00004141"/>
    </source>
</evidence>
<feature type="transmembrane region" description="Helical" evidence="5">
    <location>
        <begin position="101"/>
        <end position="132"/>
    </location>
</feature>
<gene>
    <name evidence="7" type="ORF">QOZ84_10785</name>
</gene>
<accession>A0ABT7EDL6</accession>
<reference evidence="7 8" key="1">
    <citation type="submission" date="2023-05" db="EMBL/GenBank/DDBJ databases">
        <title>Rombocin, a short stable natural nisin variant, displays selective antimicrobial activity against Listeria monocytogenes and employs dual mode of action to kill target bacterial strains.</title>
        <authorList>
            <person name="Wambui J."/>
            <person name="Stephan R."/>
            <person name="Kuipers O.P."/>
        </authorList>
    </citation>
    <scope>NUCLEOTIDE SEQUENCE [LARGE SCALE GENOMIC DNA]</scope>
    <source>
        <strain evidence="7 8">RC002</strain>
    </source>
</reference>
<dbReference type="RefSeq" id="WP_284132974.1">
    <property type="nucleotide sequence ID" value="NZ_JASKYM010000005.1"/>
</dbReference>
<feature type="transmembrane region" description="Helical" evidence="5">
    <location>
        <begin position="256"/>
        <end position="275"/>
    </location>
</feature>
<keyword evidence="5" id="KW-0813">Transport</keyword>
<evidence type="ECO:0000313" key="8">
    <source>
        <dbReference type="Proteomes" id="UP001301012"/>
    </source>
</evidence>
<keyword evidence="3 5" id="KW-1133">Transmembrane helix</keyword>
<evidence type="ECO:0000259" key="6">
    <source>
        <dbReference type="PROSITE" id="PS50928"/>
    </source>
</evidence>
<evidence type="ECO:0000256" key="3">
    <source>
        <dbReference type="ARBA" id="ARBA00022989"/>
    </source>
</evidence>
<dbReference type="InterPro" id="IPR052730">
    <property type="entry name" value="Sugar_ABC_transporter"/>
</dbReference>
<organism evidence="7 8">
    <name type="scientific">Romboutsia sedimentorum</name>
    <dbReference type="NCBI Taxonomy" id="1368474"/>
    <lineage>
        <taxon>Bacteria</taxon>
        <taxon>Bacillati</taxon>
        <taxon>Bacillota</taxon>
        <taxon>Clostridia</taxon>
        <taxon>Peptostreptococcales</taxon>
        <taxon>Peptostreptococcaceae</taxon>
        <taxon>Romboutsia</taxon>
    </lineage>
</organism>
<dbReference type="InterPro" id="IPR035906">
    <property type="entry name" value="MetI-like_sf"/>
</dbReference>
<evidence type="ECO:0000256" key="2">
    <source>
        <dbReference type="ARBA" id="ARBA00022692"/>
    </source>
</evidence>
<dbReference type="CDD" id="cd06261">
    <property type="entry name" value="TM_PBP2"/>
    <property type="match status" value="1"/>
</dbReference>
<comment type="similarity">
    <text evidence="5">Belongs to the binding-protein-dependent transport system permease family.</text>
</comment>
<proteinExistence type="inferred from homology"/>
<dbReference type="PANTHER" id="PTHR43759">
    <property type="entry name" value="TREHALOSE TRANSPORT SYSTEM PERMEASE PROTEIN SUGA"/>
    <property type="match status" value="1"/>
</dbReference>
<dbReference type="Gene3D" id="1.10.3720.10">
    <property type="entry name" value="MetI-like"/>
    <property type="match status" value="1"/>
</dbReference>
<keyword evidence="2 5" id="KW-0812">Transmembrane</keyword>
<feature type="transmembrane region" description="Helical" evidence="5">
    <location>
        <begin position="152"/>
        <end position="175"/>
    </location>
</feature>
<evidence type="ECO:0000256" key="4">
    <source>
        <dbReference type="ARBA" id="ARBA00023136"/>
    </source>
</evidence>